<organism evidence="1 2">
    <name type="scientific">Halobacillus trueperi</name>
    <dbReference type="NCBI Taxonomy" id="156205"/>
    <lineage>
        <taxon>Bacteria</taxon>
        <taxon>Bacillati</taxon>
        <taxon>Bacillota</taxon>
        <taxon>Bacilli</taxon>
        <taxon>Bacillales</taxon>
        <taxon>Bacillaceae</taxon>
        <taxon>Halobacillus</taxon>
    </lineage>
</organism>
<protein>
    <submittedName>
        <fullName evidence="1">Uncharacterized protein</fullName>
    </submittedName>
</protein>
<evidence type="ECO:0000313" key="1">
    <source>
        <dbReference type="EMBL" id="RDY66238.1"/>
    </source>
</evidence>
<accession>A0A3D8VBM9</accession>
<comment type="caution">
    <text evidence="1">The sequence shown here is derived from an EMBL/GenBank/DDBJ whole genome shotgun (WGS) entry which is preliminary data.</text>
</comment>
<evidence type="ECO:0000313" key="2">
    <source>
        <dbReference type="Proteomes" id="UP000257032"/>
    </source>
</evidence>
<dbReference type="AlphaFoldDB" id="A0A3D8VBM9"/>
<dbReference type="Proteomes" id="UP000257032">
    <property type="component" value="Unassembled WGS sequence"/>
</dbReference>
<gene>
    <name evidence="1" type="ORF">DXT76_21135</name>
</gene>
<sequence length="65" mass="7620">MGQEFFCPSKKVKNILEIGFTFRKTSYIISSVRKISQKARSENMKNWMTQNQNNFIPSTCAEIRI</sequence>
<proteinExistence type="predicted"/>
<dbReference type="EMBL" id="QTLC01000096">
    <property type="protein sequence ID" value="RDY66238.1"/>
    <property type="molecule type" value="Genomic_DNA"/>
</dbReference>
<name>A0A3D8VBM9_9BACI</name>
<reference evidence="1 2" key="1">
    <citation type="submission" date="2018-08" db="EMBL/GenBank/DDBJ databases">
        <title>Genome sequence of strict halophilic Halobacillus trueperi SS1 isolated from Lunsu, a salty water body of North West Himalayas.</title>
        <authorList>
            <person name="Gupta S."/>
            <person name="Sharma P."/>
            <person name="Dev K."/>
            <person name="Baumler D."/>
            <person name="Sourirajan A."/>
        </authorList>
    </citation>
    <scope>NUCLEOTIDE SEQUENCE [LARGE SCALE GENOMIC DNA]</scope>
    <source>
        <strain evidence="1 2">SS1</strain>
    </source>
</reference>